<dbReference type="InterPro" id="IPR036396">
    <property type="entry name" value="Cyt_P450_sf"/>
</dbReference>
<keyword evidence="6" id="KW-1185">Reference proteome</keyword>
<reference evidence="5 6" key="1">
    <citation type="journal article" date="2013" name="PLoS Genet.">
        <title>Comparative genome structure, secondary metabolite, and effector coding capacity across Cochliobolus pathogens.</title>
        <authorList>
            <person name="Condon B.J."/>
            <person name="Leng Y."/>
            <person name="Wu D."/>
            <person name="Bushley K.E."/>
            <person name="Ohm R.A."/>
            <person name="Otillar R."/>
            <person name="Martin J."/>
            <person name="Schackwitz W."/>
            <person name="Grimwood J."/>
            <person name="MohdZainudin N."/>
            <person name="Xue C."/>
            <person name="Wang R."/>
            <person name="Manning V.A."/>
            <person name="Dhillon B."/>
            <person name="Tu Z.J."/>
            <person name="Steffenson B.J."/>
            <person name="Salamov A."/>
            <person name="Sun H."/>
            <person name="Lowry S."/>
            <person name="LaButti K."/>
            <person name="Han J."/>
            <person name="Copeland A."/>
            <person name="Lindquist E."/>
            <person name="Barry K."/>
            <person name="Schmutz J."/>
            <person name="Baker S.E."/>
            <person name="Ciuffetti L.M."/>
            <person name="Grigoriev I.V."/>
            <person name="Zhong S."/>
            <person name="Turgeon B.G."/>
        </authorList>
    </citation>
    <scope>NUCLEOTIDE SEQUENCE [LARGE SCALE GENOMIC DNA]</scope>
    <source>
        <strain evidence="5 6">ATCC 44560</strain>
    </source>
</reference>
<dbReference type="GO" id="GO:0020037">
    <property type="term" value="F:heme binding"/>
    <property type="evidence" value="ECO:0007669"/>
    <property type="project" value="InterPro"/>
</dbReference>
<dbReference type="Proteomes" id="UP000054032">
    <property type="component" value="Unassembled WGS sequence"/>
</dbReference>
<proteinExistence type="inferred from homology"/>
<dbReference type="OrthoDB" id="3678729at2759"/>
<comment type="cofactor">
    <cofactor evidence="1">
        <name>heme</name>
        <dbReference type="ChEBI" id="CHEBI:30413"/>
    </cofactor>
</comment>
<evidence type="ECO:0000313" key="5">
    <source>
        <dbReference type="EMBL" id="EUC40400.1"/>
    </source>
</evidence>
<evidence type="ECO:0008006" key="7">
    <source>
        <dbReference type="Google" id="ProtNLM"/>
    </source>
</evidence>
<dbReference type="HOGENOM" id="CLU_001570_14_2_1"/>
<dbReference type="KEGG" id="bor:COCMIDRAFT_41254"/>
<dbReference type="GO" id="GO:0005506">
    <property type="term" value="F:iron ion binding"/>
    <property type="evidence" value="ECO:0007669"/>
    <property type="project" value="InterPro"/>
</dbReference>
<keyword evidence="4" id="KW-0408">Iron</keyword>
<evidence type="ECO:0000313" key="6">
    <source>
        <dbReference type="Proteomes" id="UP000054032"/>
    </source>
</evidence>
<organism evidence="5 6">
    <name type="scientific">Bipolaris oryzae ATCC 44560</name>
    <dbReference type="NCBI Taxonomy" id="930090"/>
    <lineage>
        <taxon>Eukaryota</taxon>
        <taxon>Fungi</taxon>
        <taxon>Dikarya</taxon>
        <taxon>Ascomycota</taxon>
        <taxon>Pezizomycotina</taxon>
        <taxon>Dothideomycetes</taxon>
        <taxon>Pleosporomycetidae</taxon>
        <taxon>Pleosporales</taxon>
        <taxon>Pleosporineae</taxon>
        <taxon>Pleosporaceae</taxon>
        <taxon>Bipolaris</taxon>
    </lineage>
</organism>
<dbReference type="eggNOG" id="KOG0157">
    <property type="taxonomic scope" value="Eukaryota"/>
</dbReference>
<dbReference type="InterPro" id="IPR001128">
    <property type="entry name" value="Cyt_P450"/>
</dbReference>
<dbReference type="SUPFAM" id="SSF48264">
    <property type="entry name" value="Cytochrome P450"/>
    <property type="match status" value="1"/>
</dbReference>
<evidence type="ECO:0000256" key="4">
    <source>
        <dbReference type="ARBA" id="ARBA00023004"/>
    </source>
</evidence>
<dbReference type="GO" id="GO:0016705">
    <property type="term" value="F:oxidoreductase activity, acting on paired donors, with incorporation or reduction of molecular oxygen"/>
    <property type="evidence" value="ECO:0007669"/>
    <property type="project" value="InterPro"/>
</dbReference>
<dbReference type="AlphaFoldDB" id="W6YRY9"/>
<dbReference type="InterPro" id="IPR050121">
    <property type="entry name" value="Cytochrome_P450_monoxygenase"/>
</dbReference>
<protein>
    <recommendedName>
        <fullName evidence="7">Cytochrome P450</fullName>
    </recommendedName>
</protein>
<name>W6YRY9_COCMI</name>
<gene>
    <name evidence="5" type="ORF">COCMIDRAFT_41254</name>
</gene>
<evidence type="ECO:0000256" key="3">
    <source>
        <dbReference type="ARBA" id="ARBA00022723"/>
    </source>
</evidence>
<dbReference type="Pfam" id="PF00067">
    <property type="entry name" value="p450"/>
    <property type="match status" value="1"/>
</dbReference>
<evidence type="ECO:0000256" key="2">
    <source>
        <dbReference type="ARBA" id="ARBA00010617"/>
    </source>
</evidence>
<dbReference type="PANTHER" id="PTHR24305:SF164">
    <property type="entry name" value="P450, PUTATIVE (EUROFUNG)-RELATED"/>
    <property type="match status" value="1"/>
</dbReference>
<dbReference type="GeneID" id="19124023"/>
<dbReference type="PANTHER" id="PTHR24305">
    <property type="entry name" value="CYTOCHROME P450"/>
    <property type="match status" value="1"/>
</dbReference>
<dbReference type="PRINTS" id="PR00465">
    <property type="entry name" value="EP450IV"/>
</dbReference>
<keyword evidence="3" id="KW-0479">Metal-binding</keyword>
<dbReference type="InterPro" id="IPR002403">
    <property type="entry name" value="Cyt_P450_E_grp-IV"/>
</dbReference>
<dbReference type="GO" id="GO:0004497">
    <property type="term" value="F:monooxygenase activity"/>
    <property type="evidence" value="ECO:0007669"/>
    <property type="project" value="InterPro"/>
</dbReference>
<dbReference type="EMBL" id="KI964168">
    <property type="protein sequence ID" value="EUC40400.1"/>
    <property type="molecule type" value="Genomic_DNA"/>
</dbReference>
<dbReference type="RefSeq" id="XP_007693072.1">
    <property type="nucleotide sequence ID" value="XM_007694882.1"/>
</dbReference>
<accession>W6YRY9</accession>
<evidence type="ECO:0000256" key="1">
    <source>
        <dbReference type="ARBA" id="ARBA00001971"/>
    </source>
</evidence>
<sequence>MAIAVVAAATLGLAFLLYHLCFSLFISPLTKIPVSLNSTSALRIMYGAGSAFERTSFYNIFHAYAKSAMLKGANAAIVEAKIRQYLDLIARQEGSNEIFASLHYFSLDTMTDFLYGKYGKTSCLEGSEADRALVDDIVDVARRRLSWFTVHLPRYTAWLYSWTGLFGKVARGSYPMQLPNTYTGVRRHVMIACQEFARSPAAYDLCESVEQTPPLIAKLWKNHYSRKTGGLDDVDIASGCADHLLAGIDTTSDALMFFIWSLSQPESNRSQQKLVGEVRSISQENLNAHHIPNVEASDKLPYVNAVIKETLRLYAPLPAPEPRKAPTATVIDGYRIPAGTTVSILPYTLYRNLKVFLDIMQFNTDRWMDPSQNTVEISRWFLAFLVEAECALDSKMTRLVAAVYRKYTTTTICDIDIVSPGIISRYEMFYDEGCGGVKVSFGFHYYCTKMKALPSHDISQEHIHFNTLNWGI</sequence>
<comment type="similarity">
    <text evidence="2">Belongs to the cytochrome P450 family.</text>
</comment>
<dbReference type="Gene3D" id="1.10.630.10">
    <property type="entry name" value="Cytochrome P450"/>
    <property type="match status" value="1"/>
</dbReference>